<dbReference type="AlphaFoldDB" id="A0A5R9DWV7"/>
<dbReference type="Proteomes" id="UP000306420">
    <property type="component" value="Unassembled WGS sequence"/>
</dbReference>
<organism evidence="3 4">
    <name type="scientific">Ruoffia tabacinasalis</name>
    <dbReference type="NCBI Taxonomy" id="87458"/>
    <lineage>
        <taxon>Bacteria</taxon>
        <taxon>Bacillati</taxon>
        <taxon>Bacillota</taxon>
        <taxon>Bacilli</taxon>
        <taxon>Lactobacillales</taxon>
        <taxon>Aerococcaceae</taxon>
        <taxon>Ruoffia</taxon>
    </lineage>
</organism>
<evidence type="ECO:0000313" key="4">
    <source>
        <dbReference type="Proteomes" id="UP000306420"/>
    </source>
</evidence>
<protein>
    <submittedName>
        <fullName evidence="3">DUF4230 domain-containing protein</fullName>
    </submittedName>
</protein>
<gene>
    <name evidence="3" type="ORF">FEZ33_10680</name>
</gene>
<reference evidence="3 4" key="1">
    <citation type="submission" date="2019-05" db="EMBL/GenBank/DDBJ databases">
        <title>The metagenome of a microbial culture collection derived from dairy environment covers the genomic content of the human microbiome.</title>
        <authorList>
            <person name="Roder T."/>
            <person name="Wuthrich D."/>
            <person name="Sattari Z."/>
            <person name="Von Ah U."/>
            <person name="Bar C."/>
            <person name="Ronchi F."/>
            <person name="Macpherson A.J."/>
            <person name="Ganal-Vonarburg S.C."/>
            <person name="Bruggmann R."/>
            <person name="Vergeres G."/>
        </authorList>
    </citation>
    <scope>NUCLEOTIDE SEQUENCE [LARGE SCALE GENOMIC DNA]</scope>
    <source>
        <strain evidence="3 4">FAM 24227</strain>
    </source>
</reference>
<feature type="compositionally biased region" description="Basic and acidic residues" evidence="1">
    <location>
        <begin position="1"/>
        <end position="26"/>
    </location>
</feature>
<feature type="region of interest" description="Disordered" evidence="1">
    <location>
        <begin position="1"/>
        <end position="29"/>
    </location>
</feature>
<sequence length="235" mass="26371">MDDKKLTEEEKVLKDESTVGDNKERSNSSPKWLNAFKSLNLFSLTALVIGVLVLLLGIGVYAITSGDEEEGPTIDSNLIQHQIETVSELTTTKYHYTNAGAFENQNTFYGWNVPFTKKNFILTYSGIIHAGIDMEAVNVDVRDAEIYIDIPDSQILSHELDEVSFKVLDEENSIFNPIKVEDYQAFAIEQEKVVEEQATANGLLEEANKQAQQAIMTVLKINPEIEDGNYTIVFQ</sequence>
<dbReference type="RefSeq" id="WP_138405373.1">
    <property type="nucleotide sequence ID" value="NZ_VBSP01000054.1"/>
</dbReference>
<evidence type="ECO:0000256" key="2">
    <source>
        <dbReference type="SAM" id="Phobius"/>
    </source>
</evidence>
<dbReference type="OrthoDB" id="359931at2"/>
<keyword evidence="2" id="KW-0472">Membrane</keyword>
<proteinExistence type="predicted"/>
<comment type="caution">
    <text evidence="3">The sequence shown here is derived from an EMBL/GenBank/DDBJ whole genome shotgun (WGS) entry which is preliminary data.</text>
</comment>
<evidence type="ECO:0000313" key="3">
    <source>
        <dbReference type="EMBL" id="TLQ39611.1"/>
    </source>
</evidence>
<keyword evidence="2" id="KW-0812">Transmembrane</keyword>
<dbReference type="Pfam" id="PF14014">
    <property type="entry name" value="DUF4230"/>
    <property type="match status" value="1"/>
</dbReference>
<keyword evidence="2" id="KW-1133">Transmembrane helix</keyword>
<accession>A0A5R9DWV7</accession>
<evidence type="ECO:0000256" key="1">
    <source>
        <dbReference type="SAM" id="MobiDB-lite"/>
    </source>
</evidence>
<feature type="transmembrane region" description="Helical" evidence="2">
    <location>
        <begin position="41"/>
        <end position="63"/>
    </location>
</feature>
<dbReference type="EMBL" id="VBSP01000054">
    <property type="protein sequence ID" value="TLQ39611.1"/>
    <property type="molecule type" value="Genomic_DNA"/>
</dbReference>
<dbReference type="InterPro" id="IPR025324">
    <property type="entry name" value="DUF4230"/>
</dbReference>
<name>A0A5R9DWV7_9LACT</name>